<feature type="region of interest" description="Disordered" evidence="1">
    <location>
        <begin position="304"/>
        <end position="358"/>
    </location>
</feature>
<dbReference type="EMBL" id="KL198148">
    <property type="protein sequence ID" value="KDQ06217.1"/>
    <property type="molecule type" value="Genomic_DNA"/>
</dbReference>
<evidence type="ECO:0000256" key="1">
    <source>
        <dbReference type="SAM" id="MobiDB-lite"/>
    </source>
</evidence>
<name>A0A067M2W8_BOTB1</name>
<dbReference type="AlphaFoldDB" id="A0A067M2W8"/>
<keyword evidence="3" id="KW-1185">Reference proteome</keyword>
<evidence type="ECO:0000313" key="2">
    <source>
        <dbReference type="EMBL" id="KDQ06217.1"/>
    </source>
</evidence>
<sequence>MLIRSTFLSLSCIRNSTGLKLYTEDSTQGYQYSSQVSLTSAAMAAALNITALWPDKLPREIRKDCTPMSHASSSRILENYSSSFACPFAQMKKIAGLGLGPECSFQEYSPGGANSRETINFLDVSCVPNILVTFNYDIAQIPALAIPDIFESIIVAITFTPYNQTDNQFLDALDETLPTPLLRNTHIIGSIRRALRRKPPANFWSGLFGASRDFPVAETTILGPNPYDFFPRPNNTASLLLLQGIDIRKLRTMTDIQDPSLWTAVSNIGGMLTIGGVILSALFGLGYPALLGLEDFSLFPPSQKNMKAEGDEGSEKGHTRASAAESDGGGVEKGGSCQRNESDMEENTFLPLNRHNTV</sequence>
<dbReference type="InParanoid" id="A0A067M2W8"/>
<dbReference type="Proteomes" id="UP000027195">
    <property type="component" value="Unassembled WGS sequence"/>
</dbReference>
<gene>
    <name evidence="2" type="ORF">BOTBODRAFT_263891</name>
</gene>
<accession>A0A067M2W8</accession>
<dbReference type="HOGENOM" id="CLU_773826_0_0_1"/>
<evidence type="ECO:0000313" key="3">
    <source>
        <dbReference type="Proteomes" id="UP000027195"/>
    </source>
</evidence>
<organism evidence="2 3">
    <name type="scientific">Botryobasidium botryosum (strain FD-172 SS1)</name>
    <dbReference type="NCBI Taxonomy" id="930990"/>
    <lineage>
        <taxon>Eukaryota</taxon>
        <taxon>Fungi</taxon>
        <taxon>Dikarya</taxon>
        <taxon>Basidiomycota</taxon>
        <taxon>Agaricomycotina</taxon>
        <taxon>Agaricomycetes</taxon>
        <taxon>Cantharellales</taxon>
        <taxon>Botryobasidiaceae</taxon>
        <taxon>Botryobasidium</taxon>
    </lineage>
</organism>
<feature type="compositionally biased region" description="Basic and acidic residues" evidence="1">
    <location>
        <begin position="306"/>
        <end position="318"/>
    </location>
</feature>
<reference evidence="3" key="1">
    <citation type="journal article" date="2014" name="Proc. Natl. Acad. Sci. U.S.A.">
        <title>Extensive sampling of basidiomycete genomes demonstrates inadequacy of the white-rot/brown-rot paradigm for wood decay fungi.</title>
        <authorList>
            <person name="Riley R."/>
            <person name="Salamov A.A."/>
            <person name="Brown D.W."/>
            <person name="Nagy L.G."/>
            <person name="Floudas D."/>
            <person name="Held B.W."/>
            <person name="Levasseur A."/>
            <person name="Lombard V."/>
            <person name="Morin E."/>
            <person name="Otillar R."/>
            <person name="Lindquist E.A."/>
            <person name="Sun H."/>
            <person name="LaButti K.M."/>
            <person name="Schmutz J."/>
            <person name="Jabbour D."/>
            <person name="Luo H."/>
            <person name="Baker S.E."/>
            <person name="Pisabarro A.G."/>
            <person name="Walton J.D."/>
            <person name="Blanchette R.A."/>
            <person name="Henrissat B."/>
            <person name="Martin F."/>
            <person name="Cullen D."/>
            <person name="Hibbett D.S."/>
            <person name="Grigoriev I.V."/>
        </authorList>
    </citation>
    <scope>NUCLEOTIDE SEQUENCE [LARGE SCALE GENOMIC DNA]</scope>
    <source>
        <strain evidence="3">FD-172 SS1</strain>
    </source>
</reference>
<protein>
    <submittedName>
        <fullName evidence="2">Uncharacterized protein</fullName>
    </submittedName>
</protein>
<proteinExistence type="predicted"/>